<dbReference type="EMBL" id="CP001785">
    <property type="protein sequence ID" value="ACX51189.1"/>
    <property type="molecule type" value="Genomic_DNA"/>
</dbReference>
<evidence type="ECO:0000256" key="6">
    <source>
        <dbReference type="PROSITE-ProRule" id="PRU01248"/>
    </source>
</evidence>
<proteinExistence type="inferred from homology"/>
<reference evidence="9 10" key="1">
    <citation type="submission" date="2009-10" db="EMBL/GenBank/DDBJ databases">
        <title>Complete sequence of chromosome of Ammonifex degensii KC4.</title>
        <authorList>
            <consortium name="US DOE Joint Genome Institute"/>
            <person name="Kerfeld C."/>
            <person name="Goodner B."/>
            <person name="Huber H."/>
            <person name="Stetter K."/>
            <person name="Lucas S."/>
            <person name="Copeland A."/>
            <person name="Lapidus A."/>
            <person name="Glavina del Rio T."/>
            <person name="Dalin E."/>
            <person name="Tice H."/>
            <person name="Bruce D."/>
            <person name="Goodwin L."/>
            <person name="Pitluck S."/>
            <person name="Saunders E."/>
            <person name="Brettin T."/>
            <person name="Detter J.C."/>
            <person name="Han C."/>
            <person name="Larimer F."/>
            <person name="Land M."/>
            <person name="Hauser L."/>
            <person name="Kyrpides N."/>
            <person name="Ovchinnikova G."/>
            <person name="Richardson P."/>
        </authorList>
    </citation>
    <scope>NUCLEOTIDE SEQUENCE [LARGE SCALE GENOMIC DNA]</scope>
    <source>
        <strain evidence="10">DSM 10501 / KC4</strain>
    </source>
</reference>
<organism evidence="9 10">
    <name type="scientific">Ammonifex degensii (strain DSM 10501 / KC4)</name>
    <dbReference type="NCBI Taxonomy" id="429009"/>
    <lineage>
        <taxon>Bacteria</taxon>
        <taxon>Bacillati</taxon>
        <taxon>Bacillota</taxon>
        <taxon>Clostridia</taxon>
        <taxon>Thermoanaerobacterales</taxon>
        <taxon>Thermoanaerobacteraceae</taxon>
        <taxon>Ammonifex</taxon>
    </lineage>
</organism>
<dbReference type="InterPro" id="IPR002104">
    <property type="entry name" value="Integrase_catalytic"/>
</dbReference>
<sequence length="383" mass="43087">MRGSIRKRVGKRGVYYDVVFDIGRDPVTGKRKQKWLRGFRTKKEAEAALAQAIAEVERGTYIDPEKVTLAEYLKEWHAARKHKLSLRTWERYGQLIEHWLIPHLGGIPLRKLSPVHLEKFISAMLEADRLDGKGKISPTTVRHAALVLNKALRDAVKKRLIPYNPMEAVDKPRKARKEPPALKEGELRRLMSAAEGTYLYAPITLAVYTGARLGEILGLRWRDVDFEAGCIFILQALKRNLKGELYFDEPKTPRSRRRIEIGPACLAALRKQKKLQAEWKLKAGSAWQETGLVCTREDGSPIDPHAFSSAFRKLASKLGIDANFHALRHTHATMLLKAGVHLKIVSERLGHASVAITGDLYSHVLPGMQGGAAQLVEEELNGR</sequence>
<dbReference type="Gene3D" id="1.10.150.130">
    <property type="match status" value="1"/>
</dbReference>
<name>C9RA80_AMMDK</name>
<dbReference type="OrthoDB" id="9785687at2"/>
<dbReference type="Pfam" id="PF14659">
    <property type="entry name" value="Phage_int_SAM_3"/>
    <property type="match status" value="1"/>
</dbReference>
<keyword evidence="10" id="KW-1185">Reference proteome</keyword>
<feature type="domain" description="Tyr recombinase" evidence="7">
    <location>
        <begin position="177"/>
        <end position="374"/>
    </location>
</feature>
<dbReference type="InterPro" id="IPR050090">
    <property type="entry name" value="Tyrosine_recombinase_XerCD"/>
</dbReference>
<dbReference type="InterPro" id="IPR010998">
    <property type="entry name" value="Integrase_recombinase_N"/>
</dbReference>
<dbReference type="InterPro" id="IPR011010">
    <property type="entry name" value="DNA_brk_join_enz"/>
</dbReference>
<keyword evidence="5" id="KW-0233">DNA recombination</keyword>
<dbReference type="GO" id="GO:0003677">
    <property type="term" value="F:DNA binding"/>
    <property type="evidence" value="ECO:0007669"/>
    <property type="project" value="UniProtKB-UniRule"/>
</dbReference>
<dbReference type="Gene3D" id="1.10.443.10">
    <property type="entry name" value="Intergrase catalytic core"/>
    <property type="match status" value="1"/>
</dbReference>
<dbReference type="STRING" id="429009.Adeg_0012"/>
<evidence type="ECO:0000256" key="5">
    <source>
        <dbReference type="ARBA" id="ARBA00023172"/>
    </source>
</evidence>
<evidence type="ECO:0000256" key="1">
    <source>
        <dbReference type="ARBA" id="ARBA00003283"/>
    </source>
</evidence>
<dbReference type="InterPro" id="IPR028259">
    <property type="entry name" value="AP2-like_int_N"/>
</dbReference>
<comment type="function">
    <text evidence="1">Site-specific tyrosine recombinase, which acts by catalyzing the cutting and rejoining of the recombining DNA molecules.</text>
</comment>
<dbReference type="PROSITE" id="PS51898">
    <property type="entry name" value="TYR_RECOMBINASE"/>
    <property type="match status" value="1"/>
</dbReference>
<evidence type="ECO:0000313" key="10">
    <source>
        <dbReference type="Proteomes" id="UP000002620"/>
    </source>
</evidence>
<dbReference type="GO" id="GO:0015074">
    <property type="term" value="P:DNA integration"/>
    <property type="evidence" value="ECO:0007669"/>
    <property type="project" value="UniProtKB-KW"/>
</dbReference>
<protein>
    <submittedName>
        <fullName evidence="9">Integrase family protein</fullName>
    </submittedName>
</protein>
<dbReference type="CDD" id="cd01189">
    <property type="entry name" value="INT_ICEBs1_C_like"/>
    <property type="match status" value="1"/>
</dbReference>
<dbReference type="PROSITE" id="PS51900">
    <property type="entry name" value="CB"/>
    <property type="match status" value="1"/>
</dbReference>
<gene>
    <name evidence="9" type="ordered locus">Adeg_0012</name>
</gene>
<dbReference type="PANTHER" id="PTHR30349:SF91">
    <property type="entry name" value="INTA PROTEIN"/>
    <property type="match status" value="1"/>
</dbReference>
<keyword evidence="4 6" id="KW-0238">DNA-binding</keyword>
<dbReference type="KEGG" id="adg:Adeg_0012"/>
<dbReference type="Pfam" id="PF00589">
    <property type="entry name" value="Phage_integrase"/>
    <property type="match status" value="1"/>
</dbReference>
<dbReference type="HOGENOM" id="CLU_027562_17_1_9"/>
<evidence type="ECO:0000256" key="3">
    <source>
        <dbReference type="ARBA" id="ARBA00022908"/>
    </source>
</evidence>
<evidence type="ECO:0000259" key="7">
    <source>
        <dbReference type="PROSITE" id="PS51898"/>
    </source>
</evidence>
<feature type="domain" description="Core-binding (CB)" evidence="8">
    <location>
        <begin position="67"/>
        <end position="156"/>
    </location>
</feature>
<dbReference type="Proteomes" id="UP000002620">
    <property type="component" value="Chromosome"/>
</dbReference>
<dbReference type="InterPro" id="IPR004107">
    <property type="entry name" value="Integrase_SAM-like_N"/>
</dbReference>
<keyword evidence="3" id="KW-0229">DNA integration</keyword>
<evidence type="ECO:0000313" key="9">
    <source>
        <dbReference type="EMBL" id="ACX51189.1"/>
    </source>
</evidence>
<dbReference type="Pfam" id="PF14657">
    <property type="entry name" value="Arm-DNA-bind_4"/>
    <property type="match status" value="1"/>
</dbReference>
<dbReference type="InterPro" id="IPR044068">
    <property type="entry name" value="CB"/>
</dbReference>
<dbReference type="PANTHER" id="PTHR30349">
    <property type="entry name" value="PHAGE INTEGRASE-RELATED"/>
    <property type="match status" value="1"/>
</dbReference>
<evidence type="ECO:0000259" key="8">
    <source>
        <dbReference type="PROSITE" id="PS51900"/>
    </source>
</evidence>
<evidence type="ECO:0000256" key="2">
    <source>
        <dbReference type="ARBA" id="ARBA00008857"/>
    </source>
</evidence>
<dbReference type="eggNOG" id="COG0582">
    <property type="taxonomic scope" value="Bacteria"/>
</dbReference>
<accession>C9RA80</accession>
<evidence type="ECO:0000256" key="4">
    <source>
        <dbReference type="ARBA" id="ARBA00023125"/>
    </source>
</evidence>
<dbReference type="SUPFAM" id="SSF56349">
    <property type="entry name" value="DNA breaking-rejoining enzymes"/>
    <property type="match status" value="1"/>
</dbReference>
<dbReference type="InterPro" id="IPR013762">
    <property type="entry name" value="Integrase-like_cat_sf"/>
</dbReference>
<comment type="similarity">
    <text evidence="2">Belongs to the 'phage' integrase family.</text>
</comment>
<dbReference type="GO" id="GO:0006310">
    <property type="term" value="P:DNA recombination"/>
    <property type="evidence" value="ECO:0007669"/>
    <property type="project" value="UniProtKB-KW"/>
</dbReference>
<dbReference type="AlphaFoldDB" id="C9RA80"/>
<dbReference type="RefSeq" id="WP_012818169.1">
    <property type="nucleotide sequence ID" value="NC_013385.1"/>
</dbReference>